<keyword evidence="6" id="KW-0963">Cytoplasm</keyword>
<dbReference type="SUPFAM" id="SSF50044">
    <property type="entry name" value="SH3-domain"/>
    <property type="match status" value="1"/>
</dbReference>
<keyword evidence="17" id="KW-1185">Reference proteome</keyword>
<organism evidence="17 18">
    <name type="scientific">Branchiostoma floridae</name>
    <name type="common">Florida lancelet</name>
    <name type="synonym">Amphioxus</name>
    <dbReference type="NCBI Taxonomy" id="7739"/>
    <lineage>
        <taxon>Eukaryota</taxon>
        <taxon>Metazoa</taxon>
        <taxon>Chordata</taxon>
        <taxon>Cephalochordata</taxon>
        <taxon>Leptocardii</taxon>
        <taxon>Amphioxiformes</taxon>
        <taxon>Branchiostomatidae</taxon>
        <taxon>Branchiostoma</taxon>
    </lineage>
</organism>
<dbReference type="PROSITE" id="PS51741">
    <property type="entry name" value="F_BAR"/>
    <property type="match status" value="1"/>
</dbReference>
<protein>
    <submittedName>
        <fullName evidence="18">Formin-binding protein 1-like isoform X1</fullName>
    </submittedName>
</protein>
<evidence type="ECO:0000313" key="17">
    <source>
        <dbReference type="Proteomes" id="UP000001554"/>
    </source>
</evidence>
<dbReference type="RefSeq" id="XP_035683541.1">
    <property type="nucleotide sequence ID" value="XM_035827648.1"/>
</dbReference>
<dbReference type="Pfam" id="PF00611">
    <property type="entry name" value="FCH"/>
    <property type="match status" value="1"/>
</dbReference>
<evidence type="ECO:0000256" key="8">
    <source>
        <dbReference type="ARBA" id="ARBA00023054"/>
    </source>
</evidence>
<dbReference type="GO" id="GO:0006897">
    <property type="term" value="P:endocytosis"/>
    <property type="evidence" value="ECO:0007669"/>
    <property type="project" value="UniProtKB-KW"/>
</dbReference>
<gene>
    <name evidence="18" type="primary">LOC118420706</name>
</gene>
<evidence type="ECO:0000259" key="16">
    <source>
        <dbReference type="PROSITE" id="PS51860"/>
    </source>
</evidence>
<keyword evidence="7" id="KW-0254">Endocytosis</keyword>
<evidence type="ECO:0000256" key="5">
    <source>
        <dbReference type="ARBA" id="ARBA00022475"/>
    </source>
</evidence>
<dbReference type="Proteomes" id="UP000001554">
    <property type="component" value="Chromosome 8"/>
</dbReference>
<feature type="coiled-coil region" evidence="12">
    <location>
        <begin position="129"/>
        <end position="159"/>
    </location>
</feature>
<dbReference type="InterPro" id="IPR001060">
    <property type="entry name" value="FCH_dom"/>
</dbReference>
<sequence>MSWGKELWDQYHRIQKQTQDGIEFCERYCQFVRDRCSIELEYAKKLRSLVKKYQPKKKDEDDYKYSTYKAFASTLNEVNDIAGQHEVIAENLLSNVVKEIASLVTQIKAEKKKHVTEGNSLESKYDSALKDLEKSKKNYEKHFREAERAQGQYEKVDNDNNVTKADVEKARVTAQQKTQTSDQCKSEYAAQLQQTNKYQSDHFSTYMPAVFQQLQEMDEQRITRMGEVMAKFAETQRQVIPIIGRCLDGITNAANSVNPQQDSQLVISRYKSGYVPPGDQPFEDLSANGGNLPKVPSQESIRPGTERKKTKTRDMLKGLFVTSKAKPSDLESMPPEQRKKHIQKELEKLEKEVKKKTDERDAMTRMRELYTQNPALGDASSIQAQLEENGKELDRLRQDLHKWERRKQKVQLCIKNLLSEAEGTPTLPTPQTNRSVSQISNLSTASSTLSPNGNAMSPNSSGASPNRHSTSASSISPIQRFTQMLCFPVLGPPPPTPQVNRRRKRVQHPPIRAQQISHPSMNDDSSIYHSVTEPASEESLSREPSKGLTRTDSFDGEEAYGDYDEEQAIGRCRALYPFESSDSDFSNGSNQDSEDDIIPSVNIFEEPRPRKERPLFIYCGRDGADSDIDYTTGTSVVDGPGSGQGKSLQSFQASSPFEGDIDITVGTSVVGCAAPRPDRPLSSFTNSLTNEGDTDVITNDPLQQVQDDPVNDQQLSLPSVQSNIEVVAGNVTHMGDGGGERLSDDDDVFDEEPVLGRGKVLYTFQGDSEGTMSIQEGEIIDFLSEDDGGWTKARRPTNGEVGYVPTTYLEVEFRY</sequence>
<dbReference type="GO" id="GO:0005886">
    <property type="term" value="C:plasma membrane"/>
    <property type="evidence" value="ECO:0007669"/>
    <property type="project" value="UniProtKB-SubCell"/>
</dbReference>
<dbReference type="InterPro" id="IPR027267">
    <property type="entry name" value="AH/BAR_dom_sf"/>
</dbReference>
<name>A0A9J7MXE4_BRAFL</name>
<dbReference type="CDD" id="cd11619">
    <property type="entry name" value="HR1_CIP4-like"/>
    <property type="match status" value="1"/>
</dbReference>
<evidence type="ECO:0000256" key="4">
    <source>
        <dbReference type="ARBA" id="ARBA00022443"/>
    </source>
</evidence>
<evidence type="ECO:0000256" key="6">
    <source>
        <dbReference type="ARBA" id="ARBA00022490"/>
    </source>
</evidence>
<dbReference type="FunFam" id="1.20.1270.60:FF:000002">
    <property type="entry name" value="Formin-binding protein 1-like isoform 1"/>
    <property type="match status" value="1"/>
</dbReference>
<reference evidence="18" key="2">
    <citation type="submission" date="2025-08" db="UniProtKB">
        <authorList>
            <consortium name="RefSeq"/>
        </authorList>
    </citation>
    <scope>IDENTIFICATION</scope>
    <source>
        <strain evidence="18">S238N-H82</strain>
        <tissue evidence="18">Testes</tissue>
    </source>
</reference>
<evidence type="ECO:0000259" key="15">
    <source>
        <dbReference type="PROSITE" id="PS51741"/>
    </source>
</evidence>
<dbReference type="InterPro" id="IPR031160">
    <property type="entry name" value="F_BAR_dom"/>
</dbReference>
<evidence type="ECO:0000256" key="13">
    <source>
        <dbReference type="SAM" id="MobiDB-lite"/>
    </source>
</evidence>
<feature type="domain" description="F-BAR" evidence="15">
    <location>
        <begin position="1"/>
        <end position="262"/>
    </location>
</feature>
<dbReference type="InterPro" id="IPR036028">
    <property type="entry name" value="SH3-like_dom_sf"/>
</dbReference>
<keyword evidence="4 10" id="KW-0728">SH3 domain</keyword>
<feature type="compositionally biased region" description="Polar residues" evidence="13">
    <location>
        <begin position="429"/>
        <end position="474"/>
    </location>
</feature>
<dbReference type="InterPro" id="IPR057870">
    <property type="entry name" value="HR1_TOCA"/>
</dbReference>
<evidence type="ECO:0000256" key="2">
    <source>
        <dbReference type="ARBA" id="ARBA00004544"/>
    </source>
</evidence>
<evidence type="ECO:0000256" key="11">
    <source>
        <dbReference type="PROSITE-ProRule" id="PRU01077"/>
    </source>
</evidence>
<accession>A0A9J7MXE4</accession>
<keyword evidence="9" id="KW-0472">Membrane</keyword>
<comment type="subcellular location">
    <subcellularLocation>
        <location evidence="1">Cell membrane</location>
    </subcellularLocation>
    <subcellularLocation>
        <location evidence="2">Cytoplasm</location>
        <location evidence="2">Cell cortex</location>
    </subcellularLocation>
</comment>
<dbReference type="PANTHER" id="PTHR15735:SF12">
    <property type="entry name" value="CDC42-INTERACTING PROTEIN 4, ISOFORM B"/>
    <property type="match status" value="1"/>
</dbReference>
<evidence type="ECO:0000256" key="10">
    <source>
        <dbReference type="PROSITE-ProRule" id="PRU00192"/>
    </source>
</evidence>
<evidence type="ECO:0000256" key="1">
    <source>
        <dbReference type="ARBA" id="ARBA00004236"/>
    </source>
</evidence>
<dbReference type="Pfam" id="PF00018">
    <property type="entry name" value="SH3_1"/>
    <property type="match status" value="1"/>
</dbReference>
<dbReference type="Gene3D" id="1.20.1270.60">
    <property type="entry name" value="Arfaptin homology (AH) domain/BAR domain"/>
    <property type="match status" value="1"/>
</dbReference>
<dbReference type="Pfam" id="PF25610">
    <property type="entry name" value="HR1_TOCA"/>
    <property type="match status" value="1"/>
</dbReference>
<evidence type="ECO:0000256" key="9">
    <source>
        <dbReference type="ARBA" id="ARBA00023136"/>
    </source>
</evidence>
<dbReference type="Gene3D" id="2.30.30.40">
    <property type="entry name" value="SH3 Domains"/>
    <property type="match status" value="1"/>
</dbReference>
<dbReference type="GO" id="GO:0005938">
    <property type="term" value="C:cell cortex"/>
    <property type="evidence" value="ECO:0007669"/>
    <property type="project" value="UniProtKB-SubCell"/>
</dbReference>
<dbReference type="CDD" id="cd11911">
    <property type="entry name" value="SH3_CIP4-like"/>
    <property type="match status" value="1"/>
</dbReference>
<dbReference type="OrthoDB" id="8783038at2759"/>
<feature type="coiled-coil region" evidence="12">
    <location>
        <begin position="339"/>
        <end position="413"/>
    </location>
</feature>
<dbReference type="CDD" id="cd07653">
    <property type="entry name" value="F-BAR_CIP4-like"/>
    <property type="match status" value="1"/>
</dbReference>
<evidence type="ECO:0000256" key="3">
    <source>
        <dbReference type="ARBA" id="ARBA00009426"/>
    </source>
</evidence>
<comment type="similarity">
    <text evidence="3">Belongs to the FNBP1 family.</text>
</comment>
<evidence type="ECO:0000313" key="18">
    <source>
        <dbReference type="RefSeq" id="XP_035683541.1"/>
    </source>
</evidence>
<dbReference type="SUPFAM" id="SSF103657">
    <property type="entry name" value="BAR/IMD domain-like"/>
    <property type="match status" value="1"/>
</dbReference>
<dbReference type="SMART" id="SM00326">
    <property type="entry name" value="SH3"/>
    <property type="match status" value="1"/>
</dbReference>
<dbReference type="GO" id="GO:0007165">
    <property type="term" value="P:signal transduction"/>
    <property type="evidence" value="ECO:0007669"/>
    <property type="project" value="InterPro"/>
</dbReference>
<reference evidence="17" key="1">
    <citation type="journal article" date="2020" name="Nat. Ecol. Evol.">
        <title>Deeply conserved synteny resolves early events in vertebrate evolution.</title>
        <authorList>
            <person name="Simakov O."/>
            <person name="Marletaz F."/>
            <person name="Yue J.X."/>
            <person name="O'Connell B."/>
            <person name="Jenkins J."/>
            <person name="Brandt A."/>
            <person name="Calef R."/>
            <person name="Tung C.H."/>
            <person name="Huang T.K."/>
            <person name="Schmutz J."/>
            <person name="Satoh N."/>
            <person name="Yu J.K."/>
            <person name="Putnam N.H."/>
            <person name="Green R.E."/>
            <person name="Rokhsar D.S."/>
        </authorList>
    </citation>
    <scope>NUCLEOTIDE SEQUENCE [LARGE SCALE GENOMIC DNA]</scope>
    <source>
        <strain evidence="17">S238N-H82</strain>
    </source>
</reference>
<feature type="compositionally biased region" description="Acidic residues" evidence="13">
    <location>
        <begin position="554"/>
        <end position="565"/>
    </location>
</feature>
<dbReference type="KEGG" id="bfo:118420706"/>
<dbReference type="SMART" id="SM00055">
    <property type="entry name" value="FCH"/>
    <property type="match status" value="1"/>
</dbReference>
<dbReference type="InterPro" id="IPR011072">
    <property type="entry name" value="HR1_rho-bd"/>
</dbReference>
<dbReference type="PROSITE" id="PS50002">
    <property type="entry name" value="SH3"/>
    <property type="match status" value="1"/>
</dbReference>
<feature type="region of interest" description="Disordered" evidence="13">
    <location>
        <begin position="486"/>
        <end position="565"/>
    </location>
</feature>
<keyword evidence="5" id="KW-1003">Cell membrane</keyword>
<feature type="region of interest" description="Disordered" evidence="13">
    <location>
        <begin position="422"/>
        <end position="474"/>
    </location>
</feature>
<dbReference type="Gene3D" id="6.10.140.470">
    <property type="match status" value="1"/>
</dbReference>
<evidence type="ECO:0000256" key="12">
    <source>
        <dbReference type="SAM" id="Coils"/>
    </source>
</evidence>
<feature type="region of interest" description="Disordered" evidence="13">
    <location>
        <begin position="276"/>
        <end position="310"/>
    </location>
</feature>
<evidence type="ECO:0000256" key="7">
    <source>
        <dbReference type="ARBA" id="ARBA00022583"/>
    </source>
</evidence>
<evidence type="ECO:0000259" key="14">
    <source>
        <dbReference type="PROSITE" id="PS50002"/>
    </source>
</evidence>
<feature type="domain" description="SH3" evidence="14">
    <location>
        <begin position="753"/>
        <end position="814"/>
    </location>
</feature>
<dbReference type="PANTHER" id="PTHR15735">
    <property type="entry name" value="FCH AND DOUBLE SH3 DOMAINS PROTEIN"/>
    <property type="match status" value="1"/>
</dbReference>
<dbReference type="PROSITE" id="PS51860">
    <property type="entry name" value="REM_1"/>
    <property type="match status" value="1"/>
</dbReference>
<proteinExistence type="inferred from homology"/>
<feature type="compositionally biased region" description="Polar residues" evidence="13">
    <location>
        <begin position="514"/>
        <end position="529"/>
    </location>
</feature>
<dbReference type="AlphaFoldDB" id="A0A9J7MXE4"/>
<keyword evidence="8 11" id="KW-0175">Coiled coil</keyword>
<dbReference type="InterPro" id="IPR001452">
    <property type="entry name" value="SH3_domain"/>
</dbReference>
<feature type="domain" description="REM-1" evidence="16">
    <location>
        <begin position="332"/>
        <end position="409"/>
    </location>
</feature>
<dbReference type="GeneID" id="118420706"/>